<sequence>MKRTLQQAEAFLGAWRVVFHEPTRDSGTSSYLLSSRTASTEAAARATASRWHRTAAAGTAGQRLTQMVICEVTFRPSASCRGCALAWAARADAGTAEPSELRLLIEENEAKVVGFGNSVADVIASASPEDIWDVEPYRDPFGRVNWADVRADIGKAAMSTLRQTPYGLLWLDQG</sequence>
<dbReference type="EMBL" id="BHZC01000001">
    <property type="protein sequence ID" value="GCD35718.1"/>
    <property type="molecule type" value="Genomic_DNA"/>
</dbReference>
<evidence type="ECO:0000313" key="1">
    <source>
        <dbReference type="EMBL" id="GCD35718.1"/>
    </source>
</evidence>
<comment type="caution">
    <text evidence="1">The sequence shown here is derived from an EMBL/GenBank/DDBJ whole genome shotgun (WGS) entry which is preliminary data.</text>
</comment>
<dbReference type="AlphaFoldDB" id="A0A7U9KW88"/>
<accession>A0A7U9KW88</accession>
<gene>
    <name evidence="1" type="ORF">OEIGOIKO_03464</name>
</gene>
<dbReference type="GeneID" id="95622373"/>
<dbReference type="Proteomes" id="UP000287830">
    <property type="component" value="Unassembled WGS sequence"/>
</dbReference>
<organism evidence="1 2">
    <name type="scientific">Streptomyces chrestomyceticus JCM 4735</name>
    <dbReference type="NCBI Taxonomy" id="1306181"/>
    <lineage>
        <taxon>Bacteria</taxon>
        <taxon>Bacillati</taxon>
        <taxon>Actinomycetota</taxon>
        <taxon>Actinomycetes</taxon>
        <taxon>Kitasatosporales</taxon>
        <taxon>Streptomycetaceae</taxon>
        <taxon>Streptomyces</taxon>
    </lineage>
</organism>
<name>A0A7U9KW88_9ACTN</name>
<dbReference type="RefSeq" id="WP_125045585.1">
    <property type="nucleotide sequence ID" value="NZ_BHZC01000001.1"/>
</dbReference>
<protein>
    <submittedName>
        <fullName evidence="1">Uncharacterized protein</fullName>
    </submittedName>
</protein>
<proteinExistence type="predicted"/>
<reference evidence="1 2" key="1">
    <citation type="submission" date="2018-11" db="EMBL/GenBank/DDBJ databases">
        <title>Whole genome sequence of Streptomyces chrestomyceticus NBRC 13444(T).</title>
        <authorList>
            <person name="Komaki H."/>
            <person name="Tamura T."/>
        </authorList>
    </citation>
    <scope>NUCLEOTIDE SEQUENCE [LARGE SCALE GENOMIC DNA]</scope>
    <source>
        <strain evidence="1 2">NBRC 13444</strain>
    </source>
</reference>
<dbReference type="OrthoDB" id="4227143at2"/>
<evidence type="ECO:0000313" key="2">
    <source>
        <dbReference type="Proteomes" id="UP000287830"/>
    </source>
</evidence>